<dbReference type="AlphaFoldDB" id="A0AAD4MLJ2"/>
<feature type="compositionally biased region" description="Basic and acidic residues" evidence="1">
    <location>
        <begin position="53"/>
        <end position="65"/>
    </location>
</feature>
<keyword evidence="3" id="KW-1185">Reference proteome</keyword>
<organism evidence="2 3">
    <name type="scientific">Ditylenchus destructor</name>
    <dbReference type="NCBI Taxonomy" id="166010"/>
    <lineage>
        <taxon>Eukaryota</taxon>
        <taxon>Metazoa</taxon>
        <taxon>Ecdysozoa</taxon>
        <taxon>Nematoda</taxon>
        <taxon>Chromadorea</taxon>
        <taxon>Rhabditida</taxon>
        <taxon>Tylenchina</taxon>
        <taxon>Tylenchomorpha</taxon>
        <taxon>Sphaerularioidea</taxon>
        <taxon>Anguinidae</taxon>
        <taxon>Anguininae</taxon>
        <taxon>Ditylenchus</taxon>
    </lineage>
</organism>
<gene>
    <name evidence="2" type="ORF">DdX_20343</name>
</gene>
<dbReference type="EMBL" id="JAKKPZ010000560">
    <property type="protein sequence ID" value="KAI1693999.1"/>
    <property type="molecule type" value="Genomic_DNA"/>
</dbReference>
<evidence type="ECO:0000313" key="2">
    <source>
        <dbReference type="EMBL" id="KAI1693999.1"/>
    </source>
</evidence>
<proteinExistence type="predicted"/>
<reference evidence="2" key="1">
    <citation type="submission" date="2022-01" db="EMBL/GenBank/DDBJ databases">
        <title>Genome Sequence Resource for Two Populations of Ditylenchus destructor, the Migratory Endoparasitic Phytonematode.</title>
        <authorList>
            <person name="Zhang H."/>
            <person name="Lin R."/>
            <person name="Xie B."/>
        </authorList>
    </citation>
    <scope>NUCLEOTIDE SEQUENCE</scope>
    <source>
        <strain evidence="2">BazhouSP</strain>
    </source>
</reference>
<comment type="caution">
    <text evidence="2">The sequence shown here is derived from an EMBL/GenBank/DDBJ whole genome shotgun (WGS) entry which is preliminary data.</text>
</comment>
<feature type="region of interest" description="Disordered" evidence="1">
    <location>
        <begin position="43"/>
        <end position="81"/>
    </location>
</feature>
<sequence>MASSKFEDYKFECVYCDPKLEMHFSTTREAMIRHCRIVHDVEEQESSTAISMEPHKDDGRKDNVKKQNNKRRYSSAENQISSKKRAVVPGFFEELQQFTEESASSNHQIVSMMQKIEASNQERFLQIEARQDTTDRKLENLTRDHNKYTIRIEGIPVKAKDEKQTLSQIVLTCLLVNDFKLNEIREAKFLTTRNDKKTMLVTFYETDKKKRILDACKNLSDNKLFGTHKISISNQYSECQLLQKQATLATKKACEELSKVVPDFMQGNHLKVVGWNMLDEPKKNQAKHFSVWLQKLIDLSNKQQSGYACDLELFKTTFDKAKMLAKNAGYDFEKI</sequence>
<protein>
    <submittedName>
        <fullName evidence="2">Uncharacterized protein</fullName>
    </submittedName>
</protein>
<accession>A0AAD4MLJ2</accession>
<name>A0AAD4MLJ2_9BILA</name>
<evidence type="ECO:0000256" key="1">
    <source>
        <dbReference type="SAM" id="MobiDB-lite"/>
    </source>
</evidence>
<dbReference type="Proteomes" id="UP001201812">
    <property type="component" value="Unassembled WGS sequence"/>
</dbReference>
<evidence type="ECO:0000313" key="3">
    <source>
        <dbReference type="Proteomes" id="UP001201812"/>
    </source>
</evidence>